<protein>
    <submittedName>
        <fullName evidence="2">Uncharacterized protein</fullName>
    </submittedName>
</protein>
<feature type="region of interest" description="Disordered" evidence="1">
    <location>
        <begin position="55"/>
        <end position="82"/>
    </location>
</feature>
<name>A0A804QZ86_MAIZE</name>
<proteinExistence type="predicted"/>
<organism evidence="2 3">
    <name type="scientific">Zea mays</name>
    <name type="common">Maize</name>
    <dbReference type="NCBI Taxonomy" id="4577"/>
    <lineage>
        <taxon>Eukaryota</taxon>
        <taxon>Viridiplantae</taxon>
        <taxon>Streptophyta</taxon>
        <taxon>Embryophyta</taxon>
        <taxon>Tracheophyta</taxon>
        <taxon>Spermatophyta</taxon>
        <taxon>Magnoliopsida</taxon>
        <taxon>Liliopsida</taxon>
        <taxon>Poales</taxon>
        <taxon>Poaceae</taxon>
        <taxon>PACMAD clade</taxon>
        <taxon>Panicoideae</taxon>
        <taxon>Andropogonodae</taxon>
        <taxon>Andropogoneae</taxon>
        <taxon>Tripsacinae</taxon>
        <taxon>Zea</taxon>
    </lineage>
</organism>
<feature type="region of interest" description="Disordered" evidence="1">
    <location>
        <begin position="492"/>
        <end position="554"/>
    </location>
</feature>
<keyword evidence="3" id="KW-1185">Reference proteome</keyword>
<dbReference type="Proteomes" id="UP000007305">
    <property type="component" value="Chromosome 9"/>
</dbReference>
<feature type="compositionally biased region" description="Low complexity" evidence="1">
    <location>
        <begin position="515"/>
        <end position="534"/>
    </location>
</feature>
<reference evidence="2" key="2">
    <citation type="submission" date="2019-07" db="EMBL/GenBank/DDBJ databases">
        <authorList>
            <person name="Seetharam A."/>
            <person name="Woodhouse M."/>
            <person name="Cannon E."/>
        </authorList>
    </citation>
    <scope>NUCLEOTIDE SEQUENCE [LARGE SCALE GENOMIC DNA]</scope>
    <source>
        <strain evidence="2">cv. B73</strain>
    </source>
</reference>
<evidence type="ECO:0000313" key="3">
    <source>
        <dbReference type="Proteomes" id="UP000007305"/>
    </source>
</evidence>
<feature type="region of interest" description="Disordered" evidence="1">
    <location>
        <begin position="408"/>
        <end position="456"/>
    </location>
</feature>
<dbReference type="EnsemblPlants" id="Zm00001eb374070_T001">
    <property type="protein sequence ID" value="Zm00001eb374070_P001"/>
    <property type="gene ID" value="Zm00001eb374070"/>
</dbReference>
<sequence>MRMCSGRSGNARALLHRQSAWQKGYFVLATQSARGMLPQLLCVCVSVALAWTPGRGSDAGQQRRREGSKKKKDPTPTSSVVASPRLVRSLAKTSREAVAWRARKRIVGRPFPPLSPNHGTLRVSGGPGCPVQPLPPTWPLAVNSLAKRAPPPVQDLSCAVCARASRAFTDPIVVFSRGDESTTTETAPQQNSPWRGIVQRDWFARTSRPGGGRAARFLCGCAGKAGAAGRVRKSDHSRCVAYKQALPAAAAAIFDSVMLCPRFHRCTRFLNAVCKCKMCTSAFSMDGQRWFRCRWWSVDSPLHPRRHQRRCLTRDRLHRPPWMSIWWHHHRLRPLQRQFLAVLHLHRRPRSSGPSLPVVGSLLALLMPREAASSSPAITQMGWPHLPPPIGGPNGPRSGRHVGCLGGGGGERRGMPQHGRSARVSPGWALGVGPPEGARRDPPGGARRLARPARGAAAPVRGLVAATMTTRGARRLRGAGGPRVETKRVVAGVSGQGAHGPEARRGAWPRRRRPGAPARAGPTRALGAAPMAARRSSRGARRSARATQETLEST</sequence>
<dbReference type="Gramene" id="Zm00001eb374070_T001">
    <property type="protein sequence ID" value="Zm00001eb374070_P001"/>
    <property type="gene ID" value="Zm00001eb374070"/>
</dbReference>
<reference evidence="2" key="3">
    <citation type="submission" date="2021-05" db="UniProtKB">
        <authorList>
            <consortium name="EnsemblPlants"/>
        </authorList>
    </citation>
    <scope>IDENTIFICATION</scope>
    <source>
        <strain evidence="2">cv. B73</strain>
    </source>
</reference>
<feature type="compositionally biased region" description="Basic residues" evidence="1">
    <location>
        <begin position="535"/>
        <end position="544"/>
    </location>
</feature>
<reference evidence="3" key="1">
    <citation type="journal article" date="2009" name="Science">
        <title>The B73 maize genome: complexity, diversity, and dynamics.</title>
        <authorList>
            <person name="Schnable P.S."/>
            <person name="Ware D."/>
            <person name="Fulton R.S."/>
            <person name="Stein J.C."/>
            <person name="Wei F."/>
            <person name="Pasternak S."/>
            <person name="Liang C."/>
            <person name="Zhang J."/>
            <person name="Fulton L."/>
            <person name="Graves T.A."/>
            <person name="Minx P."/>
            <person name="Reily A.D."/>
            <person name="Courtney L."/>
            <person name="Kruchowski S.S."/>
            <person name="Tomlinson C."/>
            <person name="Strong C."/>
            <person name="Delehaunty K."/>
            <person name="Fronick C."/>
            <person name="Courtney B."/>
            <person name="Rock S.M."/>
            <person name="Belter E."/>
            <person name="Du F."/>
            <person name="Kim K."/>
            <person name="Abbott R.M."/>
            <person name="Cotton M."/>
            <person name="Levy A."/>
            <person name="Marchetto P."/>
            <person name="Ochoa K."/>
            <person name="Jackson S.M."/>
            <person name="Gillam B."/>
            <person name="Chen W."/>
            <person name="Yan L."/>
            <person name="Higginbotham J."/>
            <person name="Cardenas M."/>
            <person name="Waligorski J."/>
            <person name="Applebaum E."/>
            <person name="Phelps L."/>
            <person name="Falcone J."/>
            <person name="Kanchi K."/>
            <person name="Thane T."/>
            <person name="Scimone A."/>
            <person name="Thane N."/>
            <person name="Henke J."/>
            <person name="Wang T."/>
            <person name="Ruppert J."/>
            <person name="Shah N."/>
            <person name="Rotter K."/>
            <person name="Hodges J."/>
            <person name="Ingenthron E."/>
            <person name="Cordes M."/>
            <person name="Kohlberg S."/>
            <person name="Sgro J."/>
            <person name="Delgado B."/>
            <person name="Mead K."/>
            <person name="Chinwalla A."/>
            <person name="Leonard S."/>
            <person name="Crouse K."/>
            <person name="Collura K."/>
            <person name="Kudrna D."/>
            <person name="Currie J."/>
            <person name="He R."/>
            <person name="Angelova A."/>
            <person name="Rajasekar S."/>
            <person name="Mueller T."/>
            <person name="Lomeli R."/>
            <person name="Scara G."/>
            <person name="Ko A."/>
            <person name="Delaney K."/>
            <person name="Wissotski M."/>
            <person name="Lopez G."/>
            <person name="Campos D."/>
            <person name="Braidotti M."/>
            <person name="Ashley E."/>
            <person name="Golser W."/>
            <person name="Kim H."/>
            <person name="Lee S."/>
            <person name="Lin J."/>
            <person name="Dujmic Z."/>
            <person name="Kim W."/>
            <person name="Talag J."/>
            <person name="Zuccolo A."/>
            <person name="Fan C."/>
            <person name="Sebastian A."/>
            <person name="Kramer M."/>
            <person name="Spiegel L."/>
            <person name="Nascimento L."/>
            <person name="Zutavern T."/>
            <person name="Miller B."/>
            <person name="Ambroise C."/>
            <person name="Muller S."/>
            <person name="Spooner W."/>
            <person name="Narechania A."/>
            <person name="Ren L."/>
            <person name="Wei S."/>
            <person name="Kumari S."/>
            <person name="Faga B."/>
            <person name="Levy M.J."/>
            <person name="McMahan L."/>
            <person name="Van Buren P."/>
            <person name="Vaughn M.W."/>
            <person name="Ying K."/>
            <person name="Yeh C.-T."/>
            <person name="Emrich S.J."/>
            <person name="Jia Y."/>
            <person name="Kalyanaraman A."/>
            <person name="Hsia A.-P."/>
            <person name="Barbazuk W.B."/>
            <person name="Baucom R.S."/>
            <person name="Brutnell T.P."/>
            <person name="Carpita N.C."/>
            <person name="Chaparro C."/>
            <person name="Chia J.-M."/>
            <person name="Deragon J.-M."/>
            <person name="Estill J.C."/>
            <person name="Fu Y."/>
            <person name="Jeddeloh J.A."/>
            <person name="Han Y."/>
            <person name="Lee H."/>
            <person name="Li P."/>
            <person name="Lisch D.R."/>
            <person name="Liu S."/>
            <person name="Liu Z."/>
            <person name="Nagel D.H."/>
            <person name="McCann M.C."/>
            <person name="SanMiguel P."/>
            <person name="Myers A.M."/>
            <person name="Nettleton D."/>
            <person name="Nguyen J."/>
            <person name="Penning B.W."/>
            <person name="Ponnala L."/>
            <person name="Schneider K.L."/>
            <person name="Schwartz D.C."/>
            <person name="Sharma A."/>
            <person name="Soderlund C."/>
            <person name="Springer N.M."/>
            <person name="Sun Q."/>
            <person name="Wang H."/>
            <person name="Waterman M."/>
            <person name="Westerman R."/>
            <person name="Wolfgruber T.K."/>
            <person name="Yang L."/>
            <person name="Yu Y."/>
            <person name="Zhang L."/>
            <person name="Zhou S."/>
            <person name="Zhu Q."/>
            <person name="Bennetzen J.L."/>
            <person name="Dawe R.K."/>
            <person name="Jiang J."/>
            <person name="Jiang N."/>
            <person name="Presting G.G."/>
            <person name="Wessler S.R."/>
            <person name="Aluru S."/>
            <person name="Martienssen R.A."/>
            <person name="Clifton S.W."/>
            <person name="McCombie W.R."/>
            <person name="Wing R.A."/>
            <person name="Wilson R.K."/>
        </authorList>
    </citation>
    <scope>NUCLEOTIDE SEQUENCE [LARGE SCALE GENOMIC DNA]</scope>
    <source>
        <strain evidence="3">cv. B73</strain>
    </source>
</reference>
<accession>A0A804QZ86</accession>
<dbReference type="InParanoid" id="A0A804QZ86"/>
<evidence type="ECO:0000313" key="2">
    <source>
        <dbReference type="EnsemblPlants" id="Zm00001eb374070_P001"/>
    </source>
</evidence>
<dbReference type="AlphaFoldDB" id="A0A804QZ86"/>
<evidence type="ECO:0000256" key="1">
    <source>
        <dbReference type="SAM" id="MobiDB-lite"/>
    </source>
</evidence>
<feature type="compositionally biased region" description="Low complexity" evidence="1">
    <location>
        <begin position="443"/>
        <end position="456"/>
    </location>
</feature>